<dbReference type="InterPro" id="IPR046373">
    <property type="entry name" value="Acyl-CoA_Oxase/DH_mid-dom_sf"/>
</dbReference>
<dbReference type="GO" id="GO:0033539">
    <property type="term" value="P:fatty acid beta-oxidation using acyl-CoA dehydrogenase"/>
    <property type="evidence" value="ECO:0007669"/>
    <property type="project" value="TreeGrafter"/>
</dbReference>
<evidence type="ECO:0000256" key="4">
    <source>
        <dbReference type="ARBA" id="ARBA00022827"/>
    </source>
</evidence>
<dbReference type="PANTHER" id="PTHR43884:SF12">
    <property type="entry name" value="ISOVALERYL-COA DEHYDROGENASE, MITOCHONDRIAL-RELATED"/>
    <property type="match status" value="1"/>
</dbReference>
<dbReference type="GO" id="GO:0046359">
    <property type="term" value="P:butyrate catabolic process"/>
    <property type="evidence" value="ECO:0007669"/>
    <property type="project" value="TreeGrafter"/>
</dbReference>
<dbReference type="SUPFAM" id="SSF56645">
    <property type="entry name" value="Acyl-CoA dehydrogenase NM domain-like"/>
    <property type="match status" value="1"/>
</dbReference>
<evidence type="ECO:0000256" key="2">
    <source>
        <dbReference type="ARBA" id="ARBA00009347"/>
    </source>
</evidence>
<keyword evidence="3" id="KW-0285">Flavoprotein</keyword>
<reference evidence="7 8" key="1">
    <citation type="submission" date="2015-01" db="EMBL/GenBank/DDBJ databases">
        <title>The Genome Sequence of Exophiala sideris CBS121828.</title>
        <authorList>
            <consortium name="The Broad Institute Genomics Platform"/>
            <person name="Cuomo C."/>
            <person name="de Hoog S."/>
            <person name="Gorbushina A."/>
            <person name="Stielow B."/>
            <person name="Teixiera M."/>
            <person name="Abouelleil A."/>
            <person name="Chapman S.B."/>
            <person name="Priest M."/>
            <person name="Young S.K."/>
            <person name="Wortman J."/>
            <person name="Nusbaum C."/>
            <person name="Birren B."/>
        </authorList>
    </citation>
    <scope>NUCLEOTIDE SEQUENCE [LARGE SCALE GENOMIC DNA]</scope>
    <source>
        <strain evidence="7 8">CBS 121828</strain>
    </source>
</reference>
<sequence>MAQFALNERQKTAKAKAASLAKDILTPAYDIYSKHPDQLTRFRATRPFYAKAVQAGMVQAMIPQADGGSSASWVDVAIALEEYYRVDASITIHAVSTALGLLPLMIGGTPEQKKKYFAPFINGEGDHLASLTHSEPGGTANFLEKGGKGLGVTAKKVGDQYIINGEKLWTTNSAGWDGRGATLSLLCVRYSETGGPEDPNVDPADNVMILGVTRDVVTQNPPEAYQLLGEPDLMGHVGVSGPHTRYVNFKVPAENVIFDRGEAVPVIEKAFGVTAPLVGAFAIGTMRAAFERALEFARKDDRGGSMAIVQRQSVADLLINAKIKIDTSRLLVYKALDGLENGPGDHSARFETCLAAKIYATDCAVPQVFECMQVVGMTSYAERTTFPRLLADAACFALFDGGNTGIRRRQFQRLLCGPDYQPWASL</sequence>
<gene>
    <name evidence="7" type="ORF">PV11_04647</name>
</gene>
<name>A0A0D1W1D8_9EURO</name>
<feature type="domain" description="Acyl-CoA dehydrogenase/oxidase C-terminal" evidence="5">
    <location>
        <begin position="265"/>
        <end position="412"/>
    </location>
</feature>
<dbReference type="InterPro" id="IPR036250">
    <property type="entry name" value="AcylCo_DH-like_C"/>
</dbReference>
<evidence type="ECO:0000313" key="7">
    <source>
        <dbReference type="EMBL" id="KIV82545.1"/>
    </source>
</evidence>
<dbReference type="CDD" id="cd00567">
    <property type="entry name" value="ACAD"/>
    <property type="match status" value="1"/>
</dbReference>
<dbReference type="OrthoDB" id="10016597at2759"/>
<evidence type="ECO:0000256" key="1">
    <source>
        <dbReference type="ARBA" id="ARBA00001974"/>
    </source>
</evidence>
<dbReference type="Pfam" id="PF00441">
    <property type="entry name" value="Acyl-CoA_dh_1"/>
    <property type="match status" value="1"/>
</dbReference>
<dbReference type="AlphaFoldDB" id="A0A0D1W1D8"/>
<evidence type="ECO:0008006" key="9">
    <source>
        <dbReference type="Google" id="ProtNLM"/>
    </source>
</evidence>
<dbReference type="Proteomes" id="UP000053599">
    <property type="component" value="Unassembled WGS sequence"/>
</dbReference>
<dbReference type="Gene3D" id="1.20.140.10">
    <property type="entry name" value="Butyryl-CoA Dehydrogenase, subunit A, domain 3"/>
    <property type="match status" value="1"/>
</dbReference>
<dbReference type="InterPro" id="IPR009075">
    <property type="entry name" value="AcylCo_DH/oxidase_C"/>
</dbReference>
<dbReference type="SUPFAM" id="SSF47203">
    <property type="entry name" value="Acyl-CoA dehydrogenase C-terminal domain-like"/>
    <property type="match status" value="1"/>
</dbReference>
<feature type="domain" description="Acyl-CoA dehydrogenase/oxidase N-terminal" evidence="6">
    <location>
        <begin position="8"/>
        <end position="124"/>
    </location>
</feature>
<dbReference type="InterPro" id="IPR037069">
    <property type="entry name" value="AcylCoA_DH/ox_N_sf"/>
</dbReference>
<comment type="similarity">
    <text evidence="2">Belongs to the acyl-CoA dehydrogenase family.</text>
</comment>
<accession>A0A0D1W1D8</accession>
<dbReference type="InterPro" id="IPR009100">
    <property type="entry name" value="AcylCoA_DH/oxidase_NM_dom_sf"/>
</dbReference>
<dbReference type="GO" id="GO:0003995">
    <property type="term" value="F:acyl-CoA dehydrogenase activity"/>
    <property type="evidence" value="ECO:0007669"/>
    <property type="project" value="TreeGrafter"/>
</dbReference>
<organism evidence="7 8">
    <name type="scientific">Exophiala sideris</name>
    <dbReference type="NCBI Taxonomy" id="1016849"/>
    <lineage>
        <taxon>Eukaryota</taxon>
        <taxon>Fungi</taxon>
        <taxon>Dikarya</taxon>
        <taxon>Ascomycota</taxon>
        <taxon>Pezizomycotina</taxon>
        <taxon>Eurotiomycetes</taxon>
        <taxon>Chaetothyriomycetidae</taxon>
        <taxon>Chaetothyriales</taxon>
        <taxon>Herpotrichiellaceae</taxon>
        <taxon>Exophiala</taxon>
    </lineage>
</organism>
<dbReference type="Gene3D" id="2.40.110.10">
    <property type="entry name" value="Butyryl-CoA Dehydrogenase, subunit A, domain 2"/>
    <property type="match status" value="1"/>
</dbReference>
<keyword evidence="4" id="KW-0274">FAD</keyword>
<dbReference type="PANTHER" id="PTHR43884">
    <property type="entry name" value="ACYL-COA DEHYDROGENASE"/>
    <property type="match status" value="1"/>
</dbReference>
<protein>
    <recommendedName>
        <fullName evidence="9">Acyl-CoA dehydrogenase</fullName>
    </recommendedName>
</protein>
<dbReference type="GO" id="GO:0050660">
    <property type="term" value="F:flavin adenine dinucleotide binding"/>
    <property type="evidence" value="ECO:0007669"/>
    <property type="project" value="InterPro"/>
</dbReference>
<evidence type="ECO:0000259" key="6">
    <source>
        <dbReference type="Pfam" id="PF02771"/>
    </source>
</evidence>
<evidence type="ECO:0000259" key="5">
    <source>
        <dbReference type="Pfam" id="PF00441"/>
    </source>
</evidence>
<evidence type="ECO:0000256" key="3">
    <source>
        <dbReference type="ARBA" id="ARBA00022630"/>
    </source>
</evidence>
<evidence type="ECO:0000313" key="8">
    <source>
        <dbReference type="Proteomes" id="UP000053599"/>
    </source>
</evidence>
<dbReference type="Gene3D" id="1.10.540.10">
    <property type="entry name" value="Acyl-CoA dehydrogenase/oxidase, N-terminal domain"/>
    <property type="match status" value="1"/>
</dbReference>
<comment type="cofactor">
    <cofactor evidence="1">
        <name>FAD</name>
        <dbReference type="ChEBI" id="CHEBI:57692"/>
    </cofactor>
</comment>
<dbReference type="STRING" id="1016849.A0A0D1W1D8"/>
<dbReference type="InterPro" id="IPR013786">
    <property type="entry name" value="AcylCoA_DH/ox_N"/>
</dbReference>
<dbReference type="HOGENOM" id="CLU_018204_3_0_1"/>
<proteinExistence type="inferred from homology"/>
<dbReference type="Pfam" id="PF02771">
    <property type="entry name" value="Acyl-CoA_dh_N"/>
    <property type="match status" value="1"/>
</dbReference>
<dbReference type="EMBL" id="KN846952">
    <property type="protein sequence ID" value="KIV82545.1"/>
    <property type="molecule type" value="Genomic_DNA"/>
</dbReference>